<comment type="function">
    <text evidence="1">Part of the ABC transporter complex PstSACB involved in phosphate import.</text>
</comment>
<dbReference type="Proteomes" id="UP000272781">
    <property type="component" value="Unassembled WGS sequence"/>
</dbReference>
<evidence type="ECO:0000313" key="11">
    <source>
        <dbReference type="Proteomes" id="UP000272781"/>
    </source>
</evidence>
<organism evidence="10 11">
    <name type="scientific">Caminibacter pacificus</name>
    <dbReference type="NCBI Taxonomy" id="1424653"/>
    <lineage>
        <taxon>Bacteria</taxon>
        <taxon>Pseudomonadati</taxon>
        <taxon>Campylobacterota</taxon>
        <taxon>Epsilonproteobacteria</taxon>
        <taxon>Nautiliales</taxon>
        <taxon>Nautiliaceae</taxon>
        <taxon>Caminibacter</taxon>
    </lineage>
</organism>
<evidence type="ECO:0000256" key="7">
    <source>
        <dbReference type="SAM" id="SignalP"/>
    </source>
</evidence>
<evidence type="ECO:0000313" key="12">
    <source>
        <dbReference type="Proteomes" id="UP000298805"/>
    </source>
</evidence>
<feature type="chain" id="PRO_5043501612" description="Phosphate-binding protein" evidence="7">
    <location>
        <begin position="20"/>
        <end position="334"/>
    </location>
</feature>
<dbReference type="InterPro" id="IPR050962">
    <property type="entry name" value="Phosphate-bind_PstS"/>
</dbReference>
<dbReference type="InterPro" id="IPR005673">
    <property type="entry name" value="ABC_phos-bd_PstS"/>
</dbReference>
<reference evidence="9" key="3">
    <citation type="submission" date="2019-06" db="EMBL/GenBank/DDBJ databases">
        <title>A comparative analysis of the Nautiliaceae.</title>
        <authorList>
            <person name="Grosche A."/>
            <person name="Smedile F."/>
            <person name="Vetriani C."/>
        </authorList>
    </citation>
    <scope>NUCLEOTIDE SEQUENCE</scope>
    <source>
        <strain evidence="9">TB6</strain>
    </source>
</reference>
<dbReference type="AlphaFoldDB" id="A0AAJ4RCR9"/>
<name>A0AAJ4RCR9_9BACT</name>
<evidence type="ECO:0000256" key="1">
    <source>
        <dbReference type="ARBA" id="ARBA00002841"/>
    </source>
</evidence>
<evidence type="ECO:0000259" key="8">
    <source>
        <dbReference type="Pfam" id="PF12849"/>
    </source>
</evidence>
<keyword evidence="12" id="KW-1185">Reference proteome</keyword>
<protein>
    <recommendedName>
        <fullName evidence="6">Phosphate-binding protein</fullName>
    </recommendedName>
</protein>
<keyword evidence="7" id="KW-0732">Signal</keyword>
<feature type="domain" description="PBP" evidence="8">
    <location>
        <begin position="19"/>
        <end position="296"/>
    </location>
</feature>
<feature type="signal peptide" evidence="7">
    <location>
        <begin position="1"/>
        <end position="19"/>
    </location>
</feature>
<evidence type="ECO:0000256" key="2">
    <source>
        <dbReference type="ARBA" id="ARBA00008725"/>
    </source>
</evidence>
<dbReference type="InterPro" id="IPR024370">
    <property type="entry name" value="PBP_domain"/>
</dbReference>
<evidence type="ECO:0000313" key="9">
    <source>
        <dbReference type="EMBL" id="QCI27883.1"/>
    </source>
</evidence>
<dbReference type="Proteomes" id="UP000298805">
    <property type="component" value="Chromosome"/>
</dbReference>
<evidence type="ECO:0000313" key="10">
    <source>
        <dbReference type="EMBL" id="ROR39939.1"/>
    </source>
</evidence>
<reference evidence="10 11" key="2">
    <citation type="submission" date="2018-11" db="EMBL/GenBank/DDBJ databases">
        <title>Genomic Encyclopedia of Type Strains, Phase IV (KMG-IV): sequencing the most valuable type-strain genomes for metagenomic binning, comparative biology and taxonomic classification.</title>
        <authorList>
            <person name="Goeker M."/>
        </authorList>
    </citation>
    <scope>NUCLEOTIDE SEQUENCE [LARGE SCALE GENOMIC DNA]</scope>
    <source>
        <strain evidence="10 11">DSM 27783</strain>
    </source>
</reference>
<dbReference type="EMBL" id="RJVK01000002">
    <property type="protein sequence ID" value="ROR39939.1"/>
    <property type="molecule type" value="Genomic_DNA"/>
</dbReference>
<reference evidence="12" key="1">
    <citation type="submission" date="2018-03" db="EMBL/GenBank/DDBJ databases">
        <title>A comparative analysis of the Nautiliaceae.</title>
        <authorList>
            <person name="Grosche A."/>
            <person name="Smedile F."/>
            <person name="Vetriani C."/>
        </authorList>
    </citation>
    <scope>NUCLEOTIDE SEQUENCE [LARGE SCALE GENOMIC DNA]</scope>
    <source>
        <strain evidence="12">TB6</strain>
    </source>
</reference>
<comment type="similarity">
    <text evidence="2 6">Belongs to the PstS family.</text>
</comment>
<sequence>MKKFIAGIALAAVSSFAWTINGTGATFPYPVYKQWIKSFYEKTGNKVNYTGTGSGTGIKEVALRHVDFGGSDKPLSPATLKKGQLYQFPTVIGGIALSYNIPGVNNLKLSEEAIKGIVLGTIKYWDNPMIVKYNSQAKLPHKKIIFVHRSDKSGTTFNFTYYLSKMSPEWNQKFGARKLINWPTDAQGRSIAGKGNFGVSAAIKTNPYSIGYVDYADAVKNGLKMAEVQAADGKFVAPTPKNFAEGAKYAGFDPKLDFYKVIAYPKHGYPIIAATFILVPKEKIQNDKKVTAFFDYGYTNGDKAALKLGYVPLPESIKDMVRKYWADKGIAPAK</sequence>
<evidence type="ECO:0000256" key="5">
    <source>
        <dbReference type="ARBA" id="ARBA00022592"/>
    </source>
</evidence>
<dbReference type="GO" id="GO:0035435">
    <property type="term" value="P:phosphate ion transmembrane transport"/>
    <property type="evidence" value="ECO:0007669"/>
    <property type="project" value="InterPro"/>
</dbReference>
<gene>
    <name evidence="9" type="primary">pstS</name>
    <name evidence="9" type="ORF">C6V80_02550</name>
    <name evidence="10" type="ORF">EDC58_0918</name>
</gene>
<dbReference type="GO" id="GO:0042301">
    <property type="term" value="F:phosphate ion binding"/>
    <property type="evidence" value="ECO:0007669"/>
    <property type="project" value="InterPro"/>
</dbReference>
<dbReference type="NCBIfam" id="TIGR00975">
    <property type="entry name" value="3a0107s03"/>
    <property type="match status" value="1"/>
</dbReference>
<keyword evidence="4 6" id="KW-0813">Transport</keyword>
<accession>A0AAJ4RCR9</accession>
<dbReference type="PANTHER" id="PTHR42996:SF1">
    <property type="entry name" value="PHOSPHATE-BINDING PROTEIN PSTS"/>
    <property type="match status" value="1"/>
</dbReference>
<dbReference type="PANTHER" id="PTHR42996">
    <property type="entry name" value="PHOSPHATE-BINDING PROTEIN PSTS"/>
    <property type="match status" value="1"/>
</dbReference>
<keyword evidence="5 6" id="KW-0592">Phosphate transport</keyword>
<dbReference type="CDD" id="cd13565">
    <property type="entry name" value="PBP2_PstS"/>
    <property type="match status" value="1"/>
</dbReference>
<dbReference type="EMBL" id="CP027432">
    <property type="protein sequence ID" value="QCI27883.1"/>
    <property type="molecule type" value="Genomic_DNA"/>
</dbReference>
<evidence type="ECO:0000256" key="6">
    <source>
        <dbReference type="PIRNR" id="PIRNR002756"/>
    </source>
</evidence>
<dbReference type="GO" id="GO:0043190">
    <property type="term" value="C:ATP-binding cassette (ABC) transporter complex"/>
    <property type="evidence" value="ECO:0007669"/>
    <property type="project" value="InterPro"/>
</dbReference>
<evidence type="ECO:0000256" key="4">
    <source>
        <dbReference type="ARBA" id="ARBA00022448"/>
    </source>
</evidence>
<dbReference type="Gene3D" id="3.40.190.10">
    <property type="entry name" value="Periplasmic binding protein-like II"/>
    <property type="match status" value="2"/>
</dbReference>
<dbReference type="SUPFAM" id="SSF53850">
    <property type="entry name" value="Periplasmic binding protein-like II"/>
    <property type="match status" value="1"/>
</dbReference>
<evidence type="ECO:0000256" key="3">
    <source>
        <dbReference type="ARBA" id="ARBA00011529"/>
    </source>
</evidence>
<dbReference type="RefSeq" id="WP_123352324.1">
    <property type="nucleotide sequence ID" value="NZ_CP027432.2"/>
</dbReference>
<comment type="subunit">
    <text evidence="3">The complex is composed of two ATP-binding proteins (PstB), two transmembrane proteins (PstC and PstA) and a solute-binding protein (PstS).</text>
</comment>
<dbReference type="Pfam" id="PF12849">
    <property type="entry name" value="PBP_like_2"/>
    <property type="match status" value="1"/>
</dbReference>
<proteinExistence type="inferred from homology"/>
<dbReference type="PIRSF" id="PIRSF002756">
    <property type="entry name" value="PstS"/>
    <property type="match status" value="1"/>
</dbReference>